<dbReference type="Gene3D" id="3.55.50.10">
    <property type="entry name" value="Baseplate protein-like domains"/>
    <property type="match status" value="1"/>
</dbReference>
<dbReference type="NCBIfam" id="TIGR03361">
    <property type="entry name" value="VI_Rhs_Vgr"/>
    <property type="match status" value="1"/>
</dbReference>
<dbReference type="Gene3D" id="2.30.110.50">
    <property type="match status" value="1"/>
</dbReference>
<dbReference type="Pfam" id="PF05954">
    <property type="entry name" value="Phage_GPD"/>
    <property type="match status" value="1"/>
</dbReference>
<dbReference type="InterPro" id="IPR050708">
    <property type="entry name" value="T6SS_VgrG/RHS"/>
</dbReference>
<evidence type="ECO:0000256" key="1">
    <source>
        <dbReference type="ARBA" id="ARBA00004613"/>
    </source>
</evidence>
<protein>
    <submittedName>
        <fullName evidence="7">Type VI secretion system secreted protein VgrG</fullName>
    </submittedName>
</protein>
<keyword evidence="3" id="KW-0964">Secreted</keyword>
<accession>A0A7W7ZQZ8</accession>
<dbReference type="Pfam" id="PF22178">
    <property type="entry name" value="Gp5_trimer_C"/>
    <property type="match status" value="1"/>
</dbReference>
<dbReference type="GO" id="GO:0005576">
    <property type="term" value="C:extracellular region"/>
    <property type="evidence" value="ECO:0007669"/>
    <property type="project" value="UniProtKB-SubCell"/>
</dbReference>
<name>A0A7W7ZQZ8_9BACT</name>
<evidence type="ECO:0000259" key="5">
    <source>
        <dbReference type="Pfam" id="PF04717"/>
    </source>
</evidence>
<sequence length="677" mass="74772">MPTYTHDRRLLSLTTPLGKDAVLVERFSGHEGISSLTELELELLSFPENPIQPASFIGKRVTLGIAYNLSGQRYFNGIVRSLKLISHDGQLDESNTPVLVYKAEVVPNLWLLTLNSQTRVFQNKTVIEVVKAVLGVYSITPKDDTQATYQPLDYCTQYRETDYDFVARLLEQHGIFFYFIHTQSDHIMVLADNSAQLSPCPVQSTFNYMPQMDLDGGDFYNMYVHAFDVRTAMVTGKHTLWDYRFTQYARQPSSPASSISKAVTGDNEHEKYDYADAPSAWAKTDASDGKIQTVESQLQDIARDRSDTGSVEIFGVSNASLLDSGNTFTLAMHPDEVQNTKYLVLSVEHNGRQMPPFRTDGTGIGEGYRNTFTAQPASLVYRPARTIPKPRVNGVVTGKVVVPAGEDSYIDKYGRVCVQFWWDRTRPPNQTDNTLLRVAQAWAGSGWGTYFWPRVNDEVLIDFIEGDPDAPIVVGSLYNGVNKPKYDPATEYTRSGILTRSSKNGTAANANELRFEDKKGSEQIFMNAEKDMDHRIEMDHRRYVGGKDSLIVKGGRYDEIDGDLQSNVKANRVAKVAQSYSLQVGQNHGEKVGNNYSLDAGSEVYIKSGMTLVIESGMEICLKAAGGFITIGPTGVTISGIMVLINSGGIAIPGTPVPISSPEAPDEADDGTKGGKM</sequence>
<dbReference type="NCBIfam" id="TIGR01646">
    <property type="entry name" value="vgr_GE"/>
    <property type="match status" value="1"/>
</dbReference>
<dbReference type="PANTHER" id="PTHR32305:SF15">
    <property type="entry name" value="PROTEIN RHSA-RELATED"/>
    <property type="match status" value="1"/>
</dbReference>
<feature type="domain" description="Gp5/Type VI secretion system Vgr C-terminal trimerisation" evidence="6">
    <location>
        <begin position="495"/>
        <end position="603"/>
    </location>
</feature>
<comment type="similarity">
    <text evidence="2">Belongs to the VgrG protein family.</text>
</comment>
<dbReference type="InterPro" id="IPR054030">
    <property type="entry name" value="Gp5_Vgr_C"/>
</dbReference>
<dbReference type="SUPFAM" id="SSF69349">
    <property type="entry name" value="Phage fibre proteins"/>
    <property type="match status" value="1"/>
</dbReference>
<dbReference type="InterPro" id="IPR006531">
    <property type="entry name" value="Gp5/Vgr_OB"/>
</dbReference>
<feature type="region of interest" description="Disordered" evidence="4">
    <location>
        <begin position="655"/>
        <end position="677"/>
    </location>
</feature>
<evidence type="ECO:0000313" key="8">
    <source>
        <dbReference type="Proteomes" id="UP000584867"/>
    </source>
</evidence>
<organism evidence="7 8">
    <name type="scientific">Granulicella mallensis</name>
    <dbReference type="NCBI Taxonomy" id="940614"/>
    <lineage>
        <taxon>Bacteria</taxon>
        <taxon>Pseudomonadati</taxon>
        <taxon>Acidobacteriota</taxon>
        <taxon>Terriglobia</taxon>
        <taxon>Terriglobales</taxon>
        <taxon>Acidobacteriaceae</taxon>
        <taxon>Granulicella</taxon>
    </lineage>
</organism>
<dbReference type="Pfam" id="PF04717">
    <property type="entry name" value="Phage_base_V"/>
    <property type="match status" value="1"/>
</dbReference>
<dbReference type="InterPro" id="IPR037026">
    <property type="entry name" value="Vgr_OB-fold_dom_sf"/>
</dbReference>
<dbReference type="SUPFAM" id="SSF69279">
    <property type="entry name" value="Phage tail proteins"/>
    <property type="match status" value="2"/>
</dbReference>
<evidence type="ECO:0000256" key="3">
    <source>
        <dbReference type="ARBA" id="ARBA00022525"/>
    </source>
</evidence>
<evidence type="ECO:0000256" key="2">
    <source>
        <dbReference type="ARBA" id="ARBA00005558"/>
    </source>
</evidence>
<dbReference type="InterPro" id="IPR006533">
    <property type="entry name" value="T6SS_Vgr_RhsGE"/>
</dbReference>
<comment type="subcellular location">
    <subcellularLocation>
        <location evidence="1">Secreted</location>
    </subcellularLocation>
</comment>
<dbReference type="RefSeq" id="WP_184255899.1">
    <property type="nucleotide sequence ID" value="NZ_JACHIO010000009.1"/>
</dbReference>
<dbReference type="AlphaFoldDB" id="A0A7W7ZQZ8"/>
<dbReference type="Gene3D" id="4.10.220.110">
    <property type="match status" value="1"/>
</dbReference>
<reference evidence="7 8" key="1">
    <citation type="submission" date="2020-08" db="EMBL/GenBank/DDBJ databases">
        <title>Genomic Encyclopedia of Type Strains, Phase IV (KMG-V): Genome sequencing to study the core and pangenomes of soil and plant-associated prokaryotes.</title>
        <authorList>
            <person name="Whitman W."/>
        </authorList>
    </citation>
    <scope>NUCLEOTIDE SEQUENCE [LARGE SCALE GENOMIC DNA]</scope>
    <source>
        <strain evidence="7 8">X5P3</strain>
    </source>
</reference>
<gene>
    <name evidence="7" type="ORF">HDF15_002550</name>
</gene>
<feature type="domain" description="Gp5/Type VI secretion system Vgr protein OB-fold" evidence="5">
    <location>
        <begin position="411"/>
        <end position="478"/>
    </location>
</feature>
<evidence type="ECO:0000313" key="7">
    <source>
        <dbReference type="EMBL" id="MBB5064199.1"/>
    </source>
</evidence>
<evidence type="ECO:0000259" key="6">
    <source>
        <dbReference type="Pfam" id="PF22178"/>
    </source>
</evidence>
<dbReference type="PANTHER" id="PTHR32305">
    <property type="match status" value="1"/>
</dbReference>
<dbReference type="Gene3D" id="2.40.50.230">
    <property type="entry name" value="Gp5 N-terminal domain"/>
    <property type="match status" value="1"/>
</dbReference>
<dbReference type="InterPro" id="IPR017847">
    <property type="entry name" value="T6SS_RhsGE_Vgr_subset"/>
</dbReference>
<dbReference type="Proteomes" id="UP000584867">
    <property type="component" value="Unassembled WGS sequence"/>
</dbReference>
<evidence type="ECO:0000256" key="4">
    <source>
        <dbReference type="SAM" id="MobiDB-lite"/>
    </source>
</evidence>
<proteinExistence type="inferred from homology"/>
<comment type="caution">
    <text evidence="7">The sequence shown here is derived from an EMBL/GenBank/DDBJ whole genome shotgun (WGS) entry which is preliminary data.</text>
</comment>
<dbReference type="EMBL" id="JACHIO010000009">
    <property type="protein sequence ID" value="MBB5064199.1"/>
    <property type="molecule type" value="Genomic_DNA"/>
</dbReference>
<dbReference type="SUPFAM" id="SSF69255">
    <property type="entry name" value="gp5 N-terminal domain-like"/>
    <property type="match status" value="1"/>
</dbReference>